<evidence type="ECO:0000256" key="6">
    <source>
        <dbReference type="ARBA" id="ARBA00023239"/>
    </source>
</evidence>
<reference evidence="11 12" key="1">
    <citation type="submission" date="2018-09" db="EMBL/GenBank/DDBJ databases">
        <authorList>
            <person name="Grouzdev D.S."/>
            <person name="Krutkina M.S."/>
        </authorList>
    </citation>
    <scope>NUCLEOTIDE SEQUENCE [LARGE SCALE GENOMIC DNA]</scope>
    <source>
        <strain evidence="11 12">RmlP001</strain>
    </source>
</reference>
<comment type="catalytic activity">
    <reaction evidence="8">
        <text>Fe-coproporphyrin III + 2 H(+) = coproporphyrin III + Fe(2+)</text>
        <dbReference type="Rhea" id="RHEA:49572"/>
        <dbReference type="ChEBI" id="CHEBI:15378"/>
        <dbReference type="ChEBI" id="CHEBI:29033"/>
        <dbReference type="ChEBI" id="CHEBI:68438"/>
        <dbReference type="ChEBI" id="CHEBI:131725"/>
        <dbReference type="EC" id="4.99.1.9"/>
    </reaction>
    <physiologicalReaction direction="right-to-left" evidence="8">
        <dbReference type="Rhea" id="RHEA:49574"/>
    </physiologicalReaction>
</comment>
<proteinExistence type="inferred from homology"/>
<evidence type="ECO:0000256" key="2">
    <source>
        <dbReference type="ARBA" id="ARBA00022490"/>
    </source>
</evidence>
<dbReference type="GO" id="GO:0006783">
    <property type="term" value="P:heme biosynthetic process"/>
    <property type="evidence" value="ECO:0007669"/>
    <property type="project" value="UniProtKB-UniRule"/>
</dbReference>
<protein>
    <recommendedName>
        <fullName evidence="9 10">Ferrochelatase</fullName>
        <ecNumber evidence="9 10">4.98.1.1</ecNumber>
    </recommendedName>
    <alternativeName>
        <fullName evidence="9">Heme synthase</fullName>
    </alternativeName>
    <alternativeName>
        <fullName evidence="9">Protoheme ferro-lyase</fullName>
    </alternativeName>
</protein>
<dbReference type="Gene3D" id="3.40.50.1400">
    <property type="match status" value="2"/>
</dbReference>
<evidence type="ECO:0000256" key="10">
    <source>
        <dbReference type="RuleBase" id="RU000607"/>
    </source>
</evidence>
<evidence type="ECO:0000313" key="11">
    <source>
        <dbReference type="EMBL" id="RYB03438.1"/>
    </source>
</evidence>
<dbReference type="GO" id="GO:0005737">
    <property type="term" value="C:cytoplasm"/>
    <property type="evidence" value="ECO:0007669"/>
    <property type="project" value="UniProtKB-SubCell"/>
</dbReference>
<keyword evidence="3 9" id="KW-0479">Metal-binding</keyword>
<name>A0A4Q2R9E1_9HYPH</name>
<feature type="binding site" evidence="9">
    <location>
        <position position="313"/>
    </location>
    <ligand>
        <name>Fe(2+)</name>
        <dbReference type="ChEBI" id="CHEBI:29033"/>
    </ligand>
</feature>
<comment type="similarity">
    <text evidence="1 9 10">Belongs to the ferrochelatase family.</text>
</comment>
<organism evidence="11 12">
    <name type="scientific">Lichenibacterium ramalinae</name>
    <dbReference type="NCBI Taxonomy" id="2316527"/>
    <lineage>
        <taxon>Bacteria</taxon>
        <taxon>Pseudomonadati</taxon>
        <taxon>Pseudomonadota</taxon>
        <taxon>Alphaproteobacteria</taxon>
        <taxon>Hyphomicrobiales</taxon>
        <taxon>Lichenihabitantaceae</taxon>
        <taxon>Lichenibacterium</taxon>
    </lineage>
</organism>
<evidence type="ECO:0000256" key="1">
    <source>
        <dbReference type="ARBA" id="ARBA00007718"/>
    </source>
</evidence>
<dbReference type="PANTHER" id="PTHR11108:SF1">
    <property type="entry name" value="FERROCHELATASE, MITOCHONDRIAL"/>
    <property type="match status" value="1"/>
</dbReference>
<reference evidence="11 12" key="2">
    <citation type="submission" date="2019-02" db="EMBL/GenBank/DDBJ databases">
        <title>'Lichenibacterium ramalinii' gen. nov. sp. nov., 'Lichenibacterium minor' gen. nov. sp. nov.</title>
        <authorList>
            <person name="Pankratov T."/>
        </authorList>
    </citation>
    <scope>NUCLEOTIDE SEQUENCE [LARGE SCALE GENOMIC DNA]</scope>
    <source>
        <strain evidence="11 12">RmlP001</strain>
    </source>
</reference>
<dbReference type="HAMAP" id="MF_00323">
    <property type="entry name" value="Ferrochelatase"/>
    <property type="match status" value="1"/>
</dbReference>
<evidence type="ECO:0000256" key="4">
    <source>
        <dbReference type="ARBA" id="ARBA00023004"/>
    </source>
</evidence>
<dbReference type="Pfam" id="PF00762">
    <property type="entry name" value="Ferrochelatase"/>
    <property type="match status" value="1"/>
</dbReference>
<dbReference type="InterPro" id="IPR001015">
    <property type="entry name" value="Ferrochelatase"/>
</dbReference>
<sequence length="362" mass="40088">MNVQSRIDPAAQLNAAVGPLPPGHPAVKPRRIGVLLTNLGTPDATDYWSMRRYLKEFLWDRRVIEVNRALWWVILNGIILTVRPGRKGKDYDTIWNHERNESPLKTITRSQAEKLQASIADGLLGPDGAGVRVDWGMRYGNPSVKSALERLQGEGCDRILLVPLYPQYAAATSATACDKAFEALMAMRWQPALRVAPPYADDPDYIAAVADSIRDGLAGLDFEPEVVIASFHGVPKEYLLKGDPYHCQCAKTARLLREALGLDADRFMLTFQSRFGGAEWLQPYTDETIKALAARGVKRLAVVTPGFSADCLETIEEIGGENAEYFHHGGGEKFARIDCLNDSPGGIRVIESIVRRELMGWV</sequence>
<dbReference type="InterPro" id="IPR033659">
    <property type="entry name" value="Ferrochelatase_N"/>
</dbReference>
<dbReference type="RefSeq" id="WP_129220392.1">
    <property type="nucleotide sequence ID" value="NZ_QYBC01000014.1"/>
</dbReference>
<dbReference type="PROSITE" id="PS00534">
    <property type="entry name" value="FERROCHELATASE"/>
    <property type="match status" value="1"/>
</dbReference>
<dbReference type="CDD" id="cd03411">
    <property type="entry name" value="Ferrochelatase_N"/>
    <property type="match status" value="1"/>
</dbReference>
<dbReference type="GO" id="GO:0046872">
    <property type="term" value="F:metal ion binding"/>
    <property type="evidence" value="ECO:0007669"/>
    <property type="project" value="UniProtKB-KW"/>
</dbReference>
<keyword evidence="7 9" id="KW-0627">Porphyrin biosynthesis</keyword>
<dbReference type="CDD" id="cd00419">
    <property type="entry name" value="Ferrochelatase_C"/>
    <property type="match status" value="1"/>
</dbReference>
<dbReference type="UniPathway" id="UPA00252">
    <property type="reaction ID" value="UER00325"/>
</dbReference>
<comment type="caution">
    <text evidence="11">The sequence shown here is derived from an EMBL/GenBank/DDBJ whole genome shotgun (WGS) entry which is preliminary data.</text>
</comment>
<evidence type="ECO:0000256" key="7">
    <source>
        <dbReference type="ARBA" id="ARBA00023244"/>
    </source>
</evidence>
<dbReference type="PANTHER" id="PTHR11108">
    <property type="entry name" value="FERROCHELATASE"/>
    <property type="match status" value="1"/>
</dbReference>
<keyword evidence="4 9" id="KW-0408">Iron</keyword>
<evidence type="ECO:0000256" key="8">
    <source>
        <dbReference type="ARBA" id="ARBA00024536"/>
    </source>
</evidence>
<comment type="function">
    <text evidence="9 10">Catalyzes the ferrous insertion into protoporphyrin IX.</text>
</comment>
<dbReference type="InterPro" id="IPR033644">
    <property type="entry name" value="Ferrochelatase_C"/>
</dbReference>
<comment type="catalytic activity">
    <reaction evidence="9 10">
        <text>heme b + 2 H(+) = protoporphyrin IX + Fe(2+)</text>
        <dbReference type="Rhea" id="RHEA:22584"/>
        <dbReference type="ChEBI" id="CHEBI:15378"/>
        <dbReference type="ChEBI" id="CHEBI:29033"/>
        <dbReference type="ChEBI" id="CHEBI:57306"/>
        <dbReference type="ChEBI" id="CHEBI:60344"/>
        <dbReference type="EC" id="4.98.1.1"/>
    </reaction>
</comment>
<dbReference type="NCBIfam" id="TIGR00109">
    <property type="entry name" value="hemH"/>
    <property type="match status" value="1"/>
</dbReference>
<accession>A0A4Q2R9E1</accession>
<gene>
    <name evidence="9" type="primary">hemH</name>
    <name evidence="11" type="ORF">D3272_16910</name>
</gene>
<evidence type="ECO:0000313" key="12">
    <source>
        <dbReference type="Proteomes" id="UP000289411"/>
    </source>
</evidence>
<dbReference type="Proteomes" id="UP000289411">
    <property type="component" value="Unassembled WGS sequence"/>
</dbReference>
<dbReference type="GO" id="GO:0004325">
    <property type="term" value="F:ferrochelatase activity"/>
    <property type="evidence" value="ECO:0007669"/>
    <property type="project" value="UniProtKB-UniRule"/>
</dbReference>
<dbReference type="InterPro" id="IPR019772">
    <property type="entry name" value="Ferrochelatase_AS"/>
</dbReference>
<dbReference type="OrthoDB" id="9809741at2"/>
<comment type="subcellular location">
    <subcellularLocation>
        <location evidence="9 10">Cytoplasm</location>
    </subcellularLocation>
</comment>
<keyword evidence="12" id="KW-1185">Reference proteome</keyword>
<comment type="pathway">
    <text evidence="9 10">Porphyrin-containing compound metabolism; protoheme biosynthesis; protoheme from protoporphyrin-IX: step 1/1.</text>
</comment>
<feature type="binding site" evidence="9">
    <location>
        <position position="232"/>
    </location>
    <ligand>
        <name>Fe(2+)</name>
        <dbReference type="ChEBI" id="CHEBI:29033"/>
    </ligand>
</feature>
<keyword evidence="5 9" id="KW-0350">Heme biosynthesis</keyword>
<evidence type="ECO:0000256" key="9">
    <source>
        <dbReference type="HAMAP-Rule" id="MF_00323"/>
    </source>
</evidence>
<dbReference type="AlphaFoldDB" id="A0A4Q2R9E1"/>
<keyword evidence="6 9" id="KW-0456">Lyase</keyword>
<keyword evidence="2 9" id="KW-0963">Cytoplasm</keyword>
<dbReference type="SUPFAM" id="SSF53800">
    <property type="entry name" value="Chelatase"/>
    <property type="match status" value="1"/>
</dbReference>
<dbReference type="EC" id="4.98.1.1" evidence="9 10"/>
<evidence type="ECO:0000256" key="5">
    <source>
        <dbReference type="ARBA" id="ARBA00023133"/>
    </source>
</evidence>
<evidence type="ECO:0000256" key="3">
    <source>
        <dbReference type="ARBA" id="ARBA00022723"/>
    </source>
</evidence>
<dbReference type="FunFam" id="3.40.50.1400:FF:000002">
    <property type="entry name" value="Ferrochelatase"/>
    <property type="match status" value="1"/>
</dbReference>
<dbReference type="EMBL" id="QYBC01000014">
    <property type="protein sequence ID" value="RYB03438.1"/>
    <property type="molecule type" value="Genomic_DNA"/>
</dbReference>